<protein>
    <submittedName>
        <fullName evidence="1">Uncharacterized protein</fullName>
    </submittedName>
</protein>
<evidence type="ECO:0000313" key="2">
    <source>
        <dbReference type="Proteomes" id="UP000887116"/>
    </source>
</evidence>
<comment type="caution">
    <text evidence="1">The sequence shown here is derived from an EMBL/GenBank/DDBJ whole genome shotgun (WGS) entry which is preliminary data.</text>
</comment>
<proteinExistence type="predicted"/>
<dbReference type="Proteomes" id="UP000887116">
    <property type="component" value="Unassembled WGS sequence"/>
</dbReference>
<reference evidence="1" key="1">
    <citation type="submission" date="2020-07" db="EMBL/GenBank/DDBJ databases">
        <title>Multicomponent nature underlies the extraordinary mechanical properties of spider dragline silk.</title>
        <authorList>
            <person name="Kono N."/>
            <person name="Nakamura H."/>
            <person name="Mori M."/>
            <person name="Yoshida Y."/>
            <person name="Ohtoshi R."/>
            <person name="Malay A.D."/>
            <person name="Moran D.A.P."/>
            <person name="Tomita M."/>
            <person name="Numata K."/>
            <person name="Arakawa K."/>
        </authorList>
    </citation>
    <scope>NUCLEOTIDE SEQUENCE</scope>
</reference>
<name>A0A8X6GZC9_TRICU</name>
<gene>
    <name evidence="1" type="ORF">TNCT_374171</name>
</gene>
<evidence type="ECO:0000313" key="1">
    <source>
        <dbReference type="EMBL" id="GFQ76809.1"/>
    </source>
</evidence>
<organism evidence="1 2">
    <name type="scientific">Trichonephila clavata</name>
    <name type="common">Joro spider</name>
    <name type="synonym">Nephila clavata</name>
    <dbReference type="NCBI Taxonomy" id="2740835"/>
    <lineage>
        <taxon>Eukaryota</taxon>
        <taxon>Metazoa</taxon>
        <taxon>Ecdysozoa</taxon>
        <taxon>Arthropoda</taxon>
        <taxon>Chelicerata</taxon>
        <taxon>Arachnida</taxon>
        <taxon>Araneae</taxon>
        <taxon>Araneomorphae</taxon>
        <taxon>Entelegynae</taxon>
        <taxon>Araneoidea</taxon>
        <taxon>Nephilidae</taxon>
        <taxon>Trichonephila</taxon>
    </lineage>
</organism>
<sequence length="91" mass="10128">MGSPFLRTAANQNAKSRGGRCSLHRLVLHAAPIVRINLLPNKFGTVKAGFPGQNLVNIYFNLKDIIRDFSLFRAQAKQLSLIIFKSFKLGT</sequence>
<keyword evidence="2" id="KW-1185">Reference proteome</keyword>
<dbReference type="EMBL" id="BMAO01011814">
    <property type="protein sequence ID" value="GFQ76809.1"/>
    <property type="molecule type" value="Genomic_DNA"/>
</dbReference>
<accession>A0A8X6GZC9</accession>
<dbReference type="AlphaFoldDB" id="A0A8X6GZC9"/>